<dbReference type="AlphaFoldDB" id="A0A183FPB1"/>
<dbReference type="PANTHER" id="PTHR22900:SF5">
    <property type="entry name" value="PROTEIN CBG14245"/>
    <property type="match status" value="1"/>
</dbReference>
<protein>
    <submittedName>
        <fullName evidence="4">Carbohydrate sulfotransferase</fullName>
    </submittedName>
</protein>
<evidence type="ECO:0000313" key="2">
    <source>
        <dbReference type="EMBL" id="VDO80696.1"/>
    </source>
</evidence>
<reference evidence="2 3" key="1">
    <citation type="submission" date="2018-11" db="EMBL/GenBank/DDBJ databases">
        <authorList>
            <consortium name="Pathogen Informatics"/>
        </authorList>
    </citation>
    <scope>NUCLEOTIDE SEQUENCE [LARGE SCALE GENOMIC DNA]</scope>
</reference>
<evidence type="ECO:0000256" key="1">
    <source>
        <dbReference type="SAM" id="MobiDB-lite"/>
    </source>
</evidence>
<dbReference type="GO" id="GO:0050650">
    <property type="term" value="P:chondroitin sulfate proteoglycan biosynthetic process"/>
    <property type="evidence" value="ECO:0007669"/>
    <property type="project" value="InterPro"/>
</dbReference>
<accession>A0A3P7XZR3</accession>
<proteinExistence type="predicted"/>
<dbReference type="GO" id="GO:0016020">
    <property type="term" value="C:membrane"/>
    <property type="evidence" value="ECO:0007669"/>
    <property type="project" value="InterPro"/>
</dbReference>
<dbReference type="WBParaSite" id="HPBE_0000943401-mRNA-1">
    <property type="protein sequence ID" value="HPBE_0000943401-mRNA-1"/>
    <property type="gene ID" value="HPBE_0000943401"/>
</dbReference>
<dbReference type="GO" id="GO:1902884">
    <property type="term" value="P:positive regulation of response to oxidative stress"/>
    <property type="evidence" value="ECO:0007669"/>
    <property type="project" value="InterPro"/>
</dbReference>
<sequence length="319" mass="37069">MDPRYPMRHFELLCRLMCRLPTIGTKKKEYSPVSEEKIAVAEEDYHNQESLVESSNETGQRVSDATNPPSDPPLQHFHFEPLSEEKKAAAAQCYLDQDNYIRIAQDLLNDLRRVKKNNSDVSPKHRLMSCLVQKTMSTVMSAIFCFLVRENELCEGRNEFHTVQNAQRALGLPDLDQWRFTVVTREPVDRFLSGFIDRCLRVGDDCFGCYGNMTCFLEEEYERAGAYALADKHGLRKHWPGMEDMHVSESSLRYISESLRSGRTAHSTVVSEARTYLEQRVRSSPYLMEMIVRLFYYDYKLFKYELPDLSALENLRNSN</sequence>
<dbReference type="InterPro" id="IPR007669">
    <property type="entry name" value="Chst-1-like"/>
</dbReference>
<dbReference type="OrthoDB" id="408912at2759"/>
<dbReference type="PANTHER" id="PTHR22900">
    <property type="entry name" value="PROTEIN CBG14245-RELATED"/>
    <property type="match status" value="1"/>
</dbReference>
<feature type="compositionally biased region" description="Polar residues" evidence="1">
    <location>
        <begin position="48"/>
        <end position="68"/>
    </location>
</feature>
<feature type="region of interest" description="Disordered" evidence="1">
    <location>
        <begin position="44"/>
        <end position="72"/>
    </location>
</feature>
<reference evidence="4" key="2">
    <citation type="submission" date="2019-09" db="UniProtKB">
        <authorList>
            <consortium name="WormBaseParasite"/>
        </authorList>
    </citation>
    <scope>IDENTIFICATION</scope>
</reference>
<evidence type="ECO:0000313" key="3">
    <source>
        <dbReference type="Proteomes" id="UP000050761"/>
    </source>
</evidence>
<evidence type="ECO:0000313" key="4">
    <source>
        <dbReference type="WBParaSite" id="HPBE_0000943401-mRNA-1"/>
    </source>
</evidence>
<dbReference type="InterPro" id="IPR005331">
    <property type="entry name" value="Sulfotransferase"/>
</dbReference>
<name>A0A183FPB1_HELPZ</name>
<dbReference type="EMBL" id="UZAH01026438">
    <property type="protein sequence ID" value="VDO80696.1"/>
    <property type="molecule type" value="Genomic_DNA"/>
</dbReference>
<dbReference type="Proteomes" id="UP000050761">
    <property type="component" value="Unassembled WGS sequence"/>
</dbReference>
<accession>A0A183FPB1</accession>
<dbReference type="Pfam" id="PF03567">
    <property type="entry name" value="Sulfotransfer_2"/>
    <property type="match status" value="2"/>
</dbReference>
<organism evidence="3 4">
    <name type="scientific">Heligmosomoides polygyrus</name>
    <name type="common">Parasitic roundworm</name>
    <dbReference type="NCBI Taxonomy" id="6339"/>
    <lineage>
        <taxon>Eukaryota</taxon>
        <taxon>Metazoa</taxon>
        <taxon>Ecdysozoa</taxon>
        <taxon>Nematoda</taxon>
        <taxon>Chromadorea</taxon>
        <taxon>Rhabditida</taxon>
        <taxon>Rhabditina</taxon>
        <taxon>Rhabditomorpha</taxon>
        <taxon>Strongyloidea</taxon>
        <taxon>Heligmosomidae</taxon>
        <taxon>Heligmosomoides</taxon>
    </lineage>
</organism>
<dbReference type="GO" id="GO:0047756">
    <property type="term" value="F:chondroitin 4-sulfotransferase activity"/>
    <property type="evidence" value="ECO:0007669"/>
    <property type="project" value="InterPro"/>
</dbReference>
<keyword evidence="3" id="KW-1185">Reference proteome</keyword>
<gene>
    <name evidence="2" type="ORF">HPBE_LOCUS9435</name>
</gene>